<name>A0A1E7NEA5_KITAU</name>
<feature type="compositionally biased region" description="Gly residues" evidence="1">
    <location>
        <begin position="198"/>
        <end position="214"/>
    </location>
</feature>
<feature type="compositionally biased region" description="Polar residues" evidence="1">
    <location>
        <begin position="557"/>
        <end position="567"/>
    </location>
</feature>
<comment type="caution">
    <text evidence="3">The sequence shown here is derived from an EMBL/GenBank/DDBJ whole genome shotgun (WGS) entry which is preliminary data.</text>
</comment>
<dbReference type="OrthoDB" id="3543452at2"/>
<keyword evidence="4" id="KW-1185">Reference proteome</keyword>
<dbReference type="EMBL" id="BMUB01000022">
    <property type="protein sequence ID" value="GGU99432.1"/>
    <property type="molecule type" value="Genomic_DNA"/>
</dbReference>
<evidence type="ECO:0000313" key="2">
    <source>
        <dbReference type="EMBL" id="GGU99432.1"/>
    </source>
</evidence>
<reference evidence="4" key="3">
    <citation type="submission" date="2016-08" db="EMBL/GenBank/DDBJ databases">
        <title>Sequencing, assembly and comparative genomics of S. aureofaciens ATCC 10762.</title>
        <authorList>
            <person name="Gradnigo J.S."/>
            <person name="Johnson N."/>
            <person name="Somerville G.A."/>
        </authorList>
    </citation>
    <scope>NUCLEOTIDE SEQUENCE [LARGE SCALE GENOMIC DNA]</scope>
    <source>
        <strain evidence="4">ATCC 10762 / DSM 40127 / CCM 3239 / JCM 4008 / LMG 5968 / NBRC 12843 / NCIMB 8234 / A-377</strain>
    </source>
</reference>
<evidence type="ECO:0000313" key="3">
    <source>
        <dbReference type="EMBL" id="OEV39002.1"/>
    </source>
</evidence>
<feature type="compositionally biased region" description="Low complexity" evidence="1">
    <location>
        <begin position="404"/>
        <end position="413"/>
    </location>
</feature>
<feature type="region of interest" description="Disordered" evidence="1">
    <location>
        <begin position="1"/>
        <end position="62"/>
    </location>
</feature>
<feature type="region of interest" description="Disordered" evidence="1">
    <location>
        <begin position="693"/>
        <end position="719"/>
    </location>
</feature>
<feature type="compositionally biased region" description="Polar residues" evidence="1">
    <location>
        <begin position="156"/>
        <end position="183"/>
    </location>
</feature>
<evidence type="ECO:0000313" key="4">
    <source>
        <dbReference type="Proteomes" id="UP000037395"/>
    </source>
</evidence>
<reference evidence="3 4" key="2">
    <citation type="submission" date="2014-07" db="EMBL/GenBank/DDBJ databases">
        <authorList>
            <person name="Zhang J.E."/>
            <person name="Yang H."/>
            <person name="Guo J."/>
            <person name="Deng Z."/>
            <person name="Luo H."/>
            <person name="Luo M."/>
            <person name="Zhao B."/>
        </authorList>
    </citation>
    <scope>NUCLEOTIDE SEQUENCE [LARGE SCALE GENOMIC DNA]</scope>
    <source>
        <strain evidence="3">ATCC 10762</strain>
        <strain evidence="4">ATCC 10762 / DSM 40127 / CCM 3239 / JCM 4008 / LMG 5968 / NBRC 12843 / NCIMB 8234 / A-377</strain>
    </source>
</reference>
<dbReference type="KEGG" id="kau:B6264_30285"/>
<dbReference type="Proteomes" id="UP000037395">
    <property type="component" value="Unassembled WGS sequence"/>
</dbReference>
<accession>A0A1E7NEA5</accession>
<feature type="compositionally biased region" description="Low complexity" evidence="1">
    <location>
        <begin position="375"/>
        <end position="386"/>
    </location>
</feature>
<dbReference type="AlphaFoldDB" id="A0A1E7NEA5"/>
<dbReference type="RefSeq" id="WP_030557375.1">
    <property type="nucleotide sequence ID" value="NZ_BMUB01000022.1"/>
</dbReference>
<reference evidence="3" key="4">
    <citation type="submission" date="2016-08" db="EMBL/GenBank/DDBJ databases">
        <title>Sequencing, Assembly and Comparative Genomics of S. aureofaciens ATCC 10762.</title>
        <authorList>
            <person name="Gradnigo J.S."/>
            <person name="Johnson N."/>
            <person name="Somerville G.A."/>
        </authorList>
    </citation>
    <scope>NUCLEOTIDE SEQUENCE [LARGE SCALE GENOMIC DNA]</scope>
    <source>
        <strain evidence="3">ATCC 10762</strain>
    </source>
</reference>
<feature type="compositionally biased region" description="Basic and acidic residues" evidence="1">
    <location>
        <begin position="523"/>
        <end position="538"/>
    </location>
</feature>
<organism evidence="3 4">
    <name type="scientific">Kitasatospora aureofaciens</name>
    <name type="common">Streptomyces aureofaciens</name>
    <dbReference type="NCBI Taxonomy" id="1894"/>
    <lineage>
        <taxon>Bacteria</taxon>
        <taxon>Bacillati</taxon>
        <taxon>Actinomycetota</taxon>
        <taxon>Actinomycetes</taxon>
        <taxon>Kitasatosporales</taxon>
        <taxon>Streptomycetaceae</taxon>
        <taxon>Kitasatospora</taxon>
    </lineage>
</organism>
<gene>
    <name evidence="2" type="ORF">GCM10010502_62370</name>
    <name evidence="3" type="ORF">HS99_0018015</name>
</gene>
<accession>A0A8H9I2H8</accession>
<feature type="region of interest" description="Disordered" evidence="1">
    <location>
        <begin position="135"/>
        <end position="592"/>
    </location>
</feature>
<feature type="compositionally biased region" description="Low complexity" evidence="1">
    <location>
        <begin position="497"/>
        <end position="509"/>
    </location>
</feature>
<feature type="compositionally biased region" description="Basic residues" evidence="1">
    <location>
        <begin position="486"/>
        <end position="496"/>
    </location>
</feature>
<feature type="compositionally biased region" description="Polar residues" evidence="1">
    <location>
        <begin position="239"/>
        <end position="252"/>
    </location>
</feature>
<feature type="compositionally biased region" description="Basic and acidic residues" evidence="1">
    <location>
        <begin position="283"/>
        <end position="309"/>
    </location>
</feature>
<protein>
    <submittedName>
        <fullName evidence="3">Uncharacterized protein</fullName>
    </submittedName>
</protein>
<proteinExistence type="predicted"/>
<dbReference type="EMBL" id="JPRF03000002">
    <property type="protein sequence ID" value="OEV39002.1"/>
    <property type="molecule type" value="Genomic_DNA"/>
</dbReference>
<dbReference type="GeneID" id="97489179"/>
<reference evidence="2" key="5">
    <citation type="submission" date="2020-09" db="EMBL/GenBank/DDBJ databases">
        <authorList>
            <person name="Sun Q."/>
            <person name="Ohkuma M."/>
        </authorList>
    </citation>
    <scope>NUCLEOTIDE SEQUENCE</scope>
    <source>
        <strain evidence="2">JCM 4434</strain>
    </source>
</reference>
<dbReference type="Proteomes" id="UP000610124">
    <property type="component" value="Unassembled WGS sequence"/>
</dbReference>
<feature type="compositionally biased region" description="Basic and acidic residues" evidence="1">
    <location>
        <begin position="457"/>
        <end position="485"/>
    </location>
</feature>
<reference evidence="2" key="1">
    <citation type="journal article" date="2014" name="Int. J. Syst. Evol. Microbiol.">
        <title>Complete genome sequence of Corynebacterium casei LMG S-19264T (=DSM 44701T), isolated from a smear-ripened cheese.</title>
        <authorList>
            <consortium name="US DOE Joint Genome Institute (JGI-PGF)"/>
            <person name="Walter F."/>
            <person name="Albersmeier A."/>
            <person name="Kalinowski J."/>
            <person name="Ruckert C."/>
        </authorList>
    </citation>
    <scope>NUCLEOTIDE SEQUENCE</scope>
    <source>
        <strain evidence="2">JCM 4434</strain>
    </source>
</reference>
<sequence length="719" mass="74735">MADDTTGGTVHTLPGLSLPGVVGEDGPGDGLPTLAPLTTEFAPPASLSVEEGPDLSGREESTANGMEAAPAAGSGSFAGTAAMSTVMMAGITVAALRGAYHAVGYLKARAEHFKAVRDQQSAAAGKANTELEKARVSALAAQQRGRFQSGPEFGRNTRNGGPNSPQSSGRTNGPVPSTFRSTAPTGPTGPQPKKPETGRGGGQDGGPGSGGNTGPGRVQEARRGALEASGRNSRLERNSGPQNGPRNGPLNSRQDRPGRQLAGSDTIRGATRQRAADRILNGPKDRPPGPDRSKPDRQTKADRQTRPERPAAGPDTVRGAARRRVADRITTGSWKPTGAHNGGGATPDTIRGALRKRAVDRILNGKKPKEAKDGTTAAAQPATPSTELAVRPGTPGTGSGPAGAAGTASAAGTRKGRRFRRLFTPGGAPGSRPWRLRRPGTTAPGSPEDLRARKRQASQERKARKSQERQERRARQTRERAERTNTRRSQKARRTGRATGTATGQAAGTGTDGFGPPPGWFHSPEHKVRRYDRPDPDKAAPAIGRGQAALPRAPYSNPHTRPGTTRPNPMPPASPTGGRPVTIPAPRAAAGAQYAGDSDLTIYDVIEADADMAEEILAGADDAREAAEGCEKLLGRLEALHAKVLALKVPGVLEGLVASLIEKAEEVKAKADAVAEKIPAAAEAIAVAGTNAARRDQQVADTTRDMGHAAPAERDYHQK</sequence>
<evidence type="ECO:0000256" key="1">
    <source>
        <dbReference type="SAM" id="MobiDB-lite"/>
    </source>
</evidence>